<dbReference type="InterPro" id="IPR005502">
    <property type="entry name" value="Ribosyl_crysJ1"/>
</dbReference>
<feature type="region of interest" description="Disordered" evidence="3">
    <location>
        <begin position="721"/>
        <end position="763"/>
    </location>
</feature>
<feature type="compositionally biased region" description="Basic and acidic residues" evidence="3">
    <location>
        <begin position="516"/>
        <end position="526"/>
    </location>
</feature>
<feature type="compositionally biased region" description="Basic and acidic residues" evidence="3">
    <location>
        <begin position="1253"/>
        <end position="1264"/>
    </location>
</feature>
<feature type="compositionally biased region" description="Polar residues" evidence="3">
    <location>
        <begin position="1111"/>
        <end position="1128"/>
    </location>
</feature>
<feature type="compositionally biased region" description="Basic and acidic residues" evidence="3">
    <location>
        <begin position="1386"/>
        <end position="1396"/>
    </location>
</feature>
<evidence type="ECO:0000256" key="3">
    <source>
        <dbReference type="SAM" id="MobiDB-lite"/>
    </source>
</evidence>
<dbReference type="PANTHER" id="PTHR16222">
    <property type="entry name" value="ADP-RIBOSYLGLYCOHYDROLASE"/>
    <property type="match status" value="1"/>
</dbReference>
<organism evidence="4 5">
    <name type="scientific">Rattus norvegicus</name>
    <name type="common">Rat</name>
    <dbReference type="NCBI Taxonomy" id="10116"/>
    <lineage>
        <taxon>Eukaryota</taxon>
        <taxon>Metazoa</taxon>
        <taxon>Chordata</taxon>
        <taxon>Craniata</taxon>
        <taxon>Vertebrata</taxon>
        <taxon>Euteleostomi</taxon>
        <taxon>Mammalia</taxon>
        <taxon>Eutheria</taxon>
        <taxon>Euarchontoglires</taxon>
        <taxon>Glires</taxon>
        <taxon>Rodentia</taxon>
        <taxon>Myomorpha</taxon>
        <taxon>Muroidea</taxon>
        <taxon>Muridae</taxon>
        <taxon>Murinae</taxon>
        <taxon>Rattus</taxon>
    </lineage>
</organism>
<keyword evidence="2" id="KW-0479">Metal-binding</keyword>
<evidence type="ECO:0000313" key="6">
    <source>
        <dbReference type="RGD" id="1305641"/>
    </source>
</evidence>
<feature type="region of interest" description="Disordered" evidence="3">
    <location>
        <begin position="403"/>
        <end position="423"/>
    </location>
</feature>
<feature type="compositionally biased region" description="Basic and acidic residues" evidence="3">
    <location>
        <begin position="929"/>
        <end position="943"/>
    </location>
</feature>
<reference evidence="4" key="2">
    <citation type="submission" date="2025-08" db="UniProtKB">
        <authorList>
            <consortium name="Ensembl"/>
        </authorList>
    </citation>
    <scope>IDENTIFICATION</scope>
    <source>
        <strain evidence="4">Brown Norway</strain>
    </source>
</reference>
<comment type="cofactor">
    <cofactor evidence="2">
        <name>Mg(2+)</name>
        <dbReference type="ChEBI" id="CHEBI:18420"/>
    </cofactor>
    <text evidence="2">Binds 2 magnesium ions per subunit.</text>
</comment>
<dbReference type="InterPro" id="IPR036705">
    <property type="entry name" value="Ribosyl_crysJ1_sf"/>
</dbReference>
<proteinExistence type="inferred from homology"/>
<dbReference type="RGD" id="1305641">
    <property type="gene designation" value="Adprhl1"/>
</dbReference>
<feature type="binding site" evidence="2">
    <location>
        <position position="55"/>
    </location>
    <ligand>
        <name>Mg(2+)</name>
        <dbReference type="ChEBI" id="CHEBI:18420"/>
        <label>1</label>
    </ligand>
</feature>
<feature type="compositionally biased region" description="Basic and acidic residues" evidence="3">
    <location>
        <begin position="1160"/>
        <end position="1169"/>
    </location>
</feature>
<dbReference type="Gene3D" id="1.10.4080.10">
    <property type="entry name" value="ADP-ribosylation/Crystallin J1"/>
    <property type="match status" value="1"/>
</dbReference>
<evidence type="ECO:0000256" key="2">
    <source>
        <dbReference type="PIRSR" id="PIRSR605502-1"/>
    </source>
</evidence>
<dbReference type="InterPro" id="IPR050792">
    <property type="entry name" value="ADP-ribosylglycohydrolase"/>
</dbReference>
<feature type="region of interest" description="Disordered" evidence="3">
    <location>
        <begin position="436"/>
        <end position="502"/>
    </location>
</feature>
<dbReference type="Ensembl" id="ENSRNOT00000057740.8">
    <property type="protein sequence ID" value="ENSRNOP00000054552.6"/>
    <property type="gene ID" value="ENSRNOG00000071336.2"/>
</dbReference>
<gene>
    <name evidence="4 6" type="primary">Adprhl1</name>
</gene>
<comment type="similarity">
    <text evidence="1">Belongs to the ADP-ribosylglycohydrolase family.</text>
</comment>
<feature type="compositionally biased region" description="Basic and acidic residues" evidence="3">
    <location>
        <begin position="439"/>
        <end position="459"/>
    </location>
</feature>
<sequence length="1713" mass="186667">MEKFKAAMLLGTVGDALGYGNVCRENSASGSIQEELQKTRGLDSLVLSPGKWPVSDNTIMHMATAEALTTDYWCLDDLYREMVKRYVETVEKLSEHRPDPSTIEGCSQLKPDNYLLAWHTPFSEKGSGFGAATKAMCIGMRYWKPERLETLIEVSIECGRMTHNHPTGFLGSLCTALFASYAIQGKSLVQWGRDMLKVLPLAEEYCRKSIRHMAEYQEHWFYFEAKWQFYLEERKIREDSEVTAVFPDNYDAEERDKTYKKWSSEGRGGRRGHDAPMIAYDALLASGSSWTELCQRAMFHRGESGATGTIAGCLFGLLHGLATVPPGLYQELEHKGRLEDLGTALHRLSTEENSESGKIGCDKTAMDAQTLKKRISRTCDEAARTILNSLLLYILDHADGPQKVEDRTHRANHPSQLQEVGRRPTRFQLLQAKFMGTGREPHLKKTRDVGRLISKDKQGPGRSFVSATINKLLEKTKEGGRSTSQRTPASEKPRWSPSSGKSTVKNILKKFLAAEEKEAREKEAGEKSPAQRPGTARGLLPRIVGRSSILSKLKERFEQNSCLYSEAGVLALHKEGLKSKNLQKRKVHRPQVRILHVATMATSCTRIPPAQFLACTAEPLPALSIATIVCGPQSWLSHCAKLSHSECRRRPPGGIITPLSDSENLEPVRNKTQALVNEERTEHPVSSVPQVVAGVDSRMALNMGFSGTSIKGHALPGHEPVLSSLGLDSPRSPGPVARDRTAQPGTQEVSADTQGVTDNSRGAPEIVMTVCSSEDEAERTPSGMEREPFFAIQRHLPEQESVTRIPVLAPTAVQAERRAQPAINPPQITVQLPIVHEMPASPGPEEKCSPGVRGEVMAENEQAASSTVIEDRRGPRDPSVQSQPCSLPRSLHPVAQRGLQKDLRDGAHAGDDASQRFLIPSPSKTFPGRTEENKNPVKSHDLKNCSGDGPSMYPTAEKSYAGVGPSSATGFQQGTSNMVLVSTQDCMRPDGSIAPGKNIQFGQEEYPGSLNKLAQPPSVSCENANHDLDNSSSSQPIASLEASGKAIGTAADLTRLQPSNTQHPELKITAWPMGTQDAELKVMPHTGDSREAEYKTVPQTGAQGVRHKQVSWASGTQNSAHRLTQPPVSQDVEPSLMPHLDASQAPKHKETLWPSSVQNTDHDTTQQDRTQDTKLMALRPGGAQDAEHKTVSQASDTQDAGHKTTTWAGGAQNTRRKISSQPGGAQDTKYKTLTQASGIADTEHKVTAQAADAQDREESPEKKTSPWSGSVEDYKDKIAQGPHSQPPLVSGRSPKHESRATEGSIISEDLVQTHLLRSAAPAILPQEAAGSRLVSTKSPPCVSSEPGNKITAAERDPLCTASPEPHTKPAEYLDHPPLPSLGPQALDRKYPEREQHLSSAAHAPLRPATKGETRQVELAHGPEPPVPTQKAVHRSAPQAKPLGGKAKERLPAQVDTGRPQRHLGSEETGPGHVRSHQTGQSDVLCVADPQAWASQDPVVNEKTPVEENPCQHRNRAQKDPSRPLKSLGKSPTQGGGGDSLQAGKNLATPGHPTKPCDLRMQKQTQGQGQVSHPVPQAWEQPDSTAEGILTTCTSWEPPRPGPTFGSQQSLVSQHLPQESQTLASSRTTIGSLENTHDTSWLPSDAGGHPLFQSLAQDGPPRAPGAEKDLSDHKHNRSVHFAKYRAQSFRDQKAFDLSFRPTVLRASDTFEPPK</sequence>
<feature type="compositionally biased region" description="Polar residues" evidence="3">
    <location>
        <begin position="1191"/>
        <end position="1223"/>
    </location>
</feature>
<accession>A0A8J8XAN4</accession>
<keyword evidence="2" id="KW-0460">Magnesium</keyword>
<feature type="region of interest" description="Disordered" evidence="3">
    <location>
        <begin position="1015"/>
        <end position="1036"/>
    </location>
</feature>
<dbReference type="RefSeq" id="NP_001395937.1">
    <property type="nucleotide sequence ID" value="NM_001409008.1"/>
</dbReference>
<keyword evidence="5" id="KW-1185">Reference proteome</keyword>
<dbReference type="Proteomes" id="UP000002494">
    <property type="component" value="Chromosome 16"/>
</dbReference>
<dbReference type="HOGENOM" id="CLU_230418_0_0_1"/>
<evidence type="ECO:0000256" key="1">
    <source>
        <dbReference type="ARBA" id="ARBA00010702"/>
    </source>
</evidence>
<reference evidence="4" key="1">
    <citation type="submission" date="2024-01" db="EMBL/GenBank/DDBJ databases">
        <title>GRCr8: a new rat reference genome assembly contstructed from accurate long reads and long range scaffolding.</title>
        <authorList>
            <person name="Doris P.A."/>
            <person name="Kalbfleisch T."/>
            <person name="Li K."/>
            <person name="Howe K."/>
            <person name="Wood J."/>
        </authorList>
    </citation>
    <scope>NUCLEOTIDE SEQUENCE [LARGE SCALE GENOMIC DNA]</scope>
    <source>
        <strain evidence="4">Brown Norway</strain>
    </source>
</reference>
<feature type="compositionally biased region" description="Polar residues" evidence="3">
    <location>
        <begin position="743"/>
        <end position="760"/>
    </location>
</feature>
<feature type="region of interest" description="Disordered" evidence="3">
    <location>
        <begin position="859"/>
        <end position="891"/>
    </location>
</feature>
<feature type="region of interest" description="Disordered" evidence="3">
    <location>
        <begin position="905"/>
        <end position="968"/>
    </location>
</feature>
<dbReference type="GO" id="GO:0046872">
    <property type="term" value="F:metal ion binding"/>
    <property type="evidence" value="ECO:0007669"/>
    <property type="project" value="UniProtKB-KW"/>
</dbReference>
<reference evidence="4" key="3">
    <citation type="submission" date="2025-09" db="UniProtKB">
        <authorList>
            <consortium name="Ensembl"/>
        </authorList>
    </citation>
    <scope>IDENTIFICATION</scope>
    <source>
        <strain evidence="4">Brown Norway</strain>
    </source>
</reference>
<evidence type="ECO:0000313" key="4">
    <source>
        <dbReference type="Ensembl" id="ENSRNOP00000054552.6"/>
    </source>
</evidence>
<dbReference type="Pfam" id="PF03747">
    <property type="entry name" value="ADP_ribosyl_GH"/>
    <property type="match status" value="1"/>
</dbReference>
<feature type="compositionally biased region" description="Polar residues" evidence="3">
    <location>
        <begin position="1604"/>
        <end position="1641"/>
    </location>
</feature>
<feature type="region of interest" description="Disordered" evidence="3">
    <location>
        <begin position="1181"/>
        <end position="1306"/>
    </location>
</feature>
<feature type="region of interest" description="Disordered" evidence="3">
    <location>
        <begin position="1087"/>
        <end position="1106"/>
    </location>
</feature>
<feature type="region of interest" description="Disordered" evidence="3">
    <location>
        <begin position="1325"/>
        <end position="1676"/>
    </location>
</feature>
<name>A0A8J8XAN4_RAT</name>
<dbReference type="OMA" id="IVHEMPA"/>
<protein>
    <submittedName>
        <fullName evidence="4">ADP-ribosylhydrolase like 1</fullName>
    </submittedName>
</protein>
<dbReference type="PANTHER" id="PTHR16222:SF23">
    <property type="entry name" value="INACTIVE ADP-RIBOSYLTRANSFERASE ARH2"/>
    <property type="match status" value="1"/>
</dbReference>
<feature type="compositionally biased region" description="Polar residues" evidence="3">
    <location>
        <begin position="1561"/>
        <end position="1570"/>
    </location>
</feature>
<dbReference type="GeneID" id="290880"/>
<feature type="region of interest" description="Disordered" evidence="3">
    <location>
        <begin position="1111"/>
        <end position="1169"/>
    </location>
</feature>
<dbReference type="GeneTree" id="ENSGT00530000063627"/>
<dbReference type="SUPFAM" id="SSF101478">
    <property type="entry name" value="ADP-ribosylglycohydrolase"/>
    <property type="match status" value="1"/>
</dbReference>
<feature type="binding site" evidence="2">
    <location>
        <position position="56"/>
    </location>
    <ligand>
        <name>Mg(2+)</name>
        <dbReference type="ChEBI" id="CHEBI:18420"/>
        <label>1</label>
    </ligand>
</feature>
<evidence type="ECO:0000313" key="5">
    <source>
        <dbReference type="Proteomes" id="UP000002494"/>
    </source>
</evidence>
<dbReference type="GO" id="GO:0003875">
    <property type="term" value="F:ADP-ribosylarginine hydrolase activity"/>
    <property type="evidence" value="ECO:0007669"/>
    <property type="project" value="UniProtKB-ARBA"/>
</dbReference>
<feature type="compositionally biased region" description="Basic and acidic residues" evidence="3">
    <location>
        <begin position="1365"/>
        <end position="1374"/>
    </location>
</feature>
<feature type="compositionally biased region" description="Basic and acidic residues" evidence="3">
    <location>
        <begin position="905"/>
        <end position="914"/>
    </location>
</feature>
<feature type="region of interest" description="Disordered" evidence="3">
    <location>
        <begin position="516"/>
        <end position="539"/>
    </location>
</feature>